<protein>
    <recommendedName>
        <fullName evidence="1">J domain-containing protein</fullName>
    </recommendedName>
</protein>
<sequence>MLTEKTKKSPCRKNRFTNSLALVAIGLILVSDSYADRDYYQVLGVNRGASREDIKRAYKDLSMKFHPDKVKTGNADEAQKKYS</sequence>
<name>A0A5J4UFF2_9EUKA</name>
<comment type="caution">
    <text evidence="2">The sequence shown here is derived from an EMBL/GenBank/DDBJ whole genome shotgun (WGS) entry which is preliminary data.</text>
</comment>
<gene>
    <name evidence="2" type="ORF">EZS28_035591</name>
</gene>
<dbReference type="PRINTS" id="PR00625">
    <property type="entry name" value="JDOMAIN"/>
</dbReference>
<dbReference type="PANTHER" id="PTHR43908:SF3">
    <property type="entry name" value="AT29763P-RELATED"/>
    <property type="match status" value="1"/>
</dbReference>
<dbReference type="OrthoDB" id="10250354at2759"/>
<dbReference type="PANTHER" id="PTHR43908">
    <property type="entry name" value="AT29763P-RELATED"/>
    <property type="match status" value="1"/>
</dbReference>
<evidence type="ECO:0000313" key="2">
    <source>
        <dbReference type="EMBL" id="KAA6368883.1"/>
    </source>
</evidence>
<dbReference type="AlphaFoldDB" id="A0A5J4UFF2"/>
<evidence type="ECO:0000259" key="1">
    <source>
        <dbReference type="PROSITE" id="PS50076"/>
    </source>
</evidence>
<dbReference type="GO" id="GO:0030544">
    <property type="term" value="F:Hsp70 protein binding"/>
    <property type="evidence" value="ECO:0007669"/>
    <property type="project" value="TreeGrafter"/>
</dbReference>
<proteinExistence type="predicted"/>
<dbReference type="PROSITE" id="PS50076">
    <property type="entry name" value="DNAJ_2"/>
    <property type="match status" value="1"/>
</dbReference>
<dbReference type="GO" id="GO:0071218">
    <property type="term" value="P:cellular response to misfolded protein"/>
    <property type="evidence" value="ECO:0007669"/>
    <property type="project" value="TreeGrafter"/>
</dbReference>
<dbReference type="InterPro" id="IPR051100">
    <property type="entry name" value="DnaJ_subfamily_B/C"/>
</dbReference>
<dbReference type="CDD" id="cd06257">
    <property type="entry name" value="DnaJ"/>
    <property type="match status" value="1"/>
</dbReference>
<evidence type="ECO:0000313" key="3">
    <source>
        <dbReference type="Proteomes" id="UP000324800"/>
    </source>
</evidence>
<dbReference type="InterPro" id="IPR001623">
    <property type="entry name" value="DnaJ_domain"/>
</dbReference>
<organism evidence="2 3">
    <name type="scientific">Streblomastix strix</name>
    <dbReference type="NCBI Taxonomy" id="222440"/>
    <lineage>
        <taxon>Eukaryota</taxon>
        <taxon>Metamonada</taxon>
        <taxon>Preaxostyla</taxon>
        <taxon>Oxymonadida</taxon>
        <taxon>Streblomastigidae</taxon>
        <taxon>Streblomastix</taxon>
    </lineage>
</organism>
<dbReference type="InterPro" id="IPR036869">
    <property type="entry name" value="J_dom_sf"/>
</dbReference>
<dbReference type="SUPFAM" id="SSF46565">
    <property type="entry name" value="Chaperone J-domain"/>
    <property type="match status" value="1"/>
</dbReference>
<accession>A0A5J4UFF2</accession>
<dbReference type="Proteomes" id="UP000324800">
    <property type="component" value="Unassembled WGS sequence"/>
</dbReference>
<feature type="domain" description="J" evidence="1">
    <location>
        <begin position="38"/>
        <end position="83"/>
    </location>
</feature>
<dbReference type="SMART" id="SM00271">
    <property type="entry name" value="DnaJ"/>
    <property type="match status" value="1"/>
</dbReference>
<dbReference type="EMBL" id="SNRW01016900">
    <property type="protein sequence ID" value="KAA6368883.1"/>
    <property type="molecule type" value="Genomic_DNA"/>
</dbReference>
<dbReference type="Pfam" id="PF00226">
    <property type="entry name" value="DnaJ"/>
    <property type="match status" value="1"/>
</dbReference>
<feature type="non-terminal residue" evidence="2">
    <location>
        <position position="83"/>
    </location>
</feature>
<dbReference type="GO" id="GO:0005789">
    <property type="term" value="C:endoplasmic reticulum membrane"/>
    <property type="evidence" value="ECO:0007669"/>
    <property type="project" value="TreeGrafter"/>
</dbReference>
<reference evidence="2 3" key="1">
    <citation type="submission" date="2019-03" db="EMBL/GenBank/DDBJ databases">
        <title>Single cell metagenomics reveals metabolic interactions within the superorganism composed of flagellate Streblomastix strix and complex community of Bacteroidetes bacteria on its surface.</title>
        <authorList>
            <person name="Treitli S.C."/>
            <person name="Kolisko M."/>
            <person name="Husnik F."/>
            <person name="Keeling P."/>
            <person name="Hampl V."/>
        </authorList>
    </citation>
    <scope>NUCLEOTIDE SEQUENCE [LARGE SCALE GENOMIC DNA]</scope>
    <source>
        <strain evidence="2">ST1C</strain>
    </source>
</reference>
<dbReference type="Gene3D" id="1.10.287.110">
    <property type="entry name" value="DnaJ domain"/>
    <property type="match status" value="1"/>
</dbReference>